<keyword evidence="3" id="KW-1185">Reference proteome</keyword>
<gene>
    <name evidence="2" type="ORF">CALMAC_LOCUS2924</name>
</gene>
<dbReference type="Proteomes" id="UP000410492">
    <property type="component" value="Unassembled WGS sequence"/>
</dbReference>
<reference evidence="2 3" key="1">
    <citation type="submission" date="2019-01" db="EMBL/GenBank/DDBJ databases">
        <authorList>
            <person name="Sayadi A."/>
        </authorList>
    </citation>
    <scope>NUCLEOTIDE SEQUENCE [LARGE SCALE GENOMIC DNA]</scope>
</reference>
<evidence type="ECO:0000256" key="1">
    <source>
        <dbReference type="SAM" id="Phobius"/>
    </source>
</evidence>
<keyword evidence="1" id="KW-0812">Transmembrane</keyword>
<organism evidence="2 3">
    <name type="scientific">Callosobruchus maculatus</name>
    <name type="common">Southern cowpea weevil</name>
    <name type="synonym">Pulse bruchid</name>
    <dbReference type="NCBI Taxonomy" id="64391"/>
    <lineage>
        <taxon>Eukaryota</taxon>
        <taxon>Metazoa</taxon>
        <taxon>Ecdysozoa</taxon>
        <taxon>Arthropoda</taxon>
        <taxon>Hexapoda</taxon>
        <taxon>Insecta</taxon>
        <taxon>Pterygota</taxon>
        <taxon>Neoptera</taxon>
        <taxon>Endopterygota</taxon>
        <taxon>Coleoptera</taxon>
        <taxon>Polyphaga</taxon>
        <taxon>Cucujiformia</taxon>
        <taxon>Chrysomeloidea</taxon>
        <taxon>Chrysomelidae</taxon>
        <taxon>Bruchinae</taxon>
        <taxon>Bruchini</taxon>
        <taxon>Callosobruchus</taxon>
    </lineage>
</organism>
<proteinExistence type="predicted"/>
<evidence type="ECO:0008006" key="4">
    <source>
        <dbReference type="Google" id="ProtNLM"/>
    </source>
</evidence>
<dbReference type="OrthoDB" id="6500128at2759"/>
<name>A0A653BQN2_CALMS</name>
<keyword evidence="1" id="KW-1133">Transmembrane helix</keyword>
<evidence type="ECO:0000313" key="2">
    <source>
        <dbReference type="EMBL" id="VEN37809.1"/>
    </source>
</evidence>
<sequence length="116" mass="13463">MDKGSKTTTKPNPVENANILSRLLFLYMLPIFKQAYKENLTEDGLFGPLREHKSSHIGSKLERIWKEEYRKRKKFALHRALARAYGALFAIYGLVKLIDEIMMVHASMCEKPGQFF</sequence>
<feature type="transmembrane region" description="Helical" evidence="1">
    <location>
        <begin position="80"/>
        <end position="98"/>
    </location>
</feature>
<dbReference type="AlphaFoldDB" id="A0A653BQN2"/>
<protein>
    <recommendedName>
        <fullName evidence="4">ABC transmembrane type-1 domain-containing protein</fullName>
    </recommendedName>
</protein>
<dbReference type="EMBL" id="CAACVG010003819">
    <property type="protein sequence ID" value="VEN37809.1"/>
    <property type="molecule type" value="Genomic_DNA"/>
</dbReference>
<keyword evidence="1" id="KW-0472">Membrane</keyword>
<evidence type="ECO:0000313" key="3">
    <source>
        <dbReference type="Proteomes" id="UP000410492"/>
    </source>
</evidence>
<accession>A0A653BQN2</accession>